<dbReference type="Proteomes" id="UP000318053">
    <property type="component" value="Unassembled WGS sequence"/>
</dbReference>
<dbReference type="EMBL" id="SJPK01000003">
    <property type="protein sequence ID" value="TWT72847.1"/>
    <property type="molecule type" value="Genomic_DNA"/>
</dbReference>
<proteinExistence type="predicted"/>
<feature type="region of interest" description="Disordered" evidence="1">
    <location>
        <begin position="1"/>
        <end position="22"/>
    </location>
</feature>
<keyword evidence="3" id="KW-1185">Reference proteome</keyword>
<evidence type="ECO:0000313" key="2">
    <source>
        <dbReference type="EMBL" id="TWT72847.1"/>
    </source>
</evidence>
<feature type="compositionally biased region" description="Basic residues" evidence="1">
    <location>
        <begin position="1"/>
        <end position="11"/>
    </location>
</feature>
<dbReference type="RefSeq" id="WP_146390466.1">
    <property type="nucleotide sequence ID" value="NZ_SJPK01000003.1"/>
</dbReference>
<gene>
    <name evidence="2" type="ORF">CA85_13080</name>
</gene>
<evidence type="ECO:0000313" key="3">
    <source>
        <dbReference type="Proteomes" id="UP000318053"/>
    </source>
</evidence>
<dbReference type="AlphaFoldDB" id="A0A5C5YAX0"/>
<comment type="caution">
    <text evidence="2">The sequence shown here is derived from an EMBL/GenBank/DDBJ whole genome shotgun (WGS) entry which is preliminary data.</text>
</comment>
<protein>
    <submittedName>
        <fullName evidence="2">Uncharacterized protein</fullName>
    </submittedName>
</protein>
<sequence>MAIATKKRSSKSSKSNQARYIGKPAGVIQQRVEAVGPSHFGVVSVDCAKRRSKFPSQNPQTGSPKYSAIRQNDQFGPQIHTVIIWQKVRPQFGR</sequence>
<name>A0A5C5YAX0_9BACT</name>
<accession>A0A5C5YAX0</accession>
<reference evidence="2 3" key="1">
    <citation type="submission" date="2019-02" db="EMBL/GenBank/DDBJ databases">
        <title>Deep-cultivation of Planctomycetes and their phenomic and genomic characterization uncovers novel biology.</title>
        <authorList>
            <person name="Wiegand S."/>
            <person name="Jogler M."/>
            <person name="Boedeker C."/>
            <person name="Pinto D."/>
            <person name="Vollmers J."/>
            <person name="Rivas-Marin E."/>
            <person name="Kohn T."/>
            <person name="Peeters S.H."/>
            <person name="Heuer A."/>
            <person name="Rast P."/>
            <person name="Oberbeckmann S."/>
            <person name="Bunk B."/>
            <person name="Jeske O."/>
            <person name="Meyerdierks A."/>
            <person name="Storesund J.E."/>
            <person name="Kallscheuer N."/>
            <person name="Luecker S."/>
            <person name="Lage O.M."/>
            <person name="Pohl T."/>
            <person name="Merkel B.J."/>
            <person name="Hornburger P."/>
            <person name="Mueller R.-W."/>
            <person name="Bruemmer F."/>
            <person name="Labrenz M."/>
            <person name="Spormann A.M."/>
            <person name="Op Den Camp H."/>
            <person name="Overmann J."/>
            <person name="Amann R."/>
            <person name="Jetten M.S.M."/>
            <person name="Mascher T."/>
            <person name="Medema M.H."/>
            <person name="Devos D.P."/>
            <person name="Kaster A.-K."/>
            <person name="Ovreas L."/>
            <person name="Rohde M."/>
            <person name="Galperin M.Y."/>
            <person name="Jogler C."/>
        </authorList>
    </citation>
    <scope>NUCLEOTIDE SEQUENCE [LARGE SCALE GENOMIC DNA]</scope>
    <source>
        <strain evidence="2 3">CA85</strain>
    </source>
</reference>
<organism evidence="2 3">
    <name type="scientific">Allorhodopirellula solitaria</name>
    <dbReference type="NCBI Taxonomy" id="2527987"/>
    <lineage>
        <taxon>Bacteria</taxon>
        <taxon>Pseudomonadati</taxon>
        <taxon>Planctomycetota</taxon>
        <taxon>Planctomycetia</taxon>
        <taxon>Pirellulales</taxon>
        <taxon>Pirellulaceae</taxon>
        <taxon>Allorhodopirellula</taxon>
    </lineage>
</organism>
<evidence type="ECO:0000256" key="1">
    <source>
        <dbReference type="SAM" id="MobiDB-lite"/>
    </source>
</evidence>